<dbReference type="EMBL" id="FXTU01000012">
    <property type="protein sequence ID" value="SMP34973.1"/>
    <property type="molecule type" value="Genomic_DNA"/>
</dbReference>
<comment type="function">
    <text evidence="3">Positive regulator of sigma-B activity. Non-phosphorylated RsbV binds to RsbW, preventing its association with sigma-B. When phosphorylated, releases RsbW, which is then free to complex with and inactivate sigma-B.</text>
</comment>
<comment type="caution">
    <text evidence="6">The sequence shown here is derived from an EMBL/GenBank/DDBJ whole genome shotgun (WGS) entry which is preliminary data.</text>
</comment>
<dbReference type="Proteomes" id="UP001157946">
    <property type="component" value="Unassembled WGS sequence"/>
</dbReference>
<dbReference type="RefSeq" id="WP_022738669.1">
    <property type="nucleotide sequence ID" value="NZ_FXTU01000012.1"/>
</dbReference>
<comment type="similarity">
    <text evidence="1 4">Belongs to the anti-sigma-factor antagonist family.</text>
</comment>
<dbReference type="PANTHER" id="PTHR33495:SF9">
    <property type="entry name" value="ANTI-SIGMA-B FACTOR ANTAGONIST"/>
    <property type="match status" value="1"/>
</dbReference>
<dbReference type="InterPro" id="IPR003658">
    <property type="entry name" value="Anti-sigma_ant"/>
</dbReference>
<dbReference type="InterPro" id="IPR002645">
    <property type="entry name" value="STAS_dom"/>
</dbReference>
<accession>A0AA46AH48</accession>
<evidence type="ECO:0000313" key="6">
    <source>
        <dbReference type="EMBL" id="SMP34973.1"/>
    </source>
</evidence>
<dbReference type="AlphaFoldDB" id="A0AA46AH48"/>
<protein>
    <recommendedName>
        <fullName evidence="4">Anti-sigma factor antagonist</fullName>
    </recommendedName>
</protein>
<evidence type="ECO:0000256" key="1">
    <source>
        <dbReference type="ARBA" id="ARBA00009013"/>
    </source>
</evidence>
<evidence type="ECO:0000259" key="5">
    <source>
        <dbReference type="PROSITE" id="PS50801"/>
    </source>
</evidence>
<dbReference type="SUPFAM" id="SSF52091">
    <property type="entry name" value="SpoIIaa-like"/>
    <property type="match status" value="1"/>
</dbReference>
<dbReference type="PROSITE" id="PS50801">
    <property type="entry name" value="STAS"/>
    <property type="match status" value="1"/>
</dbReference>
<proteinExistence type="inferred from homology"/>
<evidence type="ECO:0000256" key="3">
    <source>
        <dbReference type="ARBA" id="ARBA00024670"/>
    </source>
</evidence>
<keyword evidence="7" id="KW-1185">Reference proteome</keyword>
<keyword evidence="2" id="KW-0597">Phosphoprotein</keyword>
<reference evidence="6" key="1">
    <citation type="submission" date="2017-05" db="EMBL/GenBank/DDBJ databases">
        <authorList>
            <person name="Varghese N."/>
            <person name="Submissions S."/>
        </authorList>
    </citation>
    <scope>NUCLEOTIDE SEQUENCE</scope>
    <source>
        <strain evidence="6">DSM 45262</strain>
    </source>
</reference>
<sequence>MNLSVQEKIENEKEITYVVSGEIDVYTAPKLREKLLPRCQGGTTITIDFTDVEYIDSTGLSVLIGAYKAQGQTGGKLILKGMNARLQRIFRITNLNVIMLNEEKVQEDGRQ</sequence>
<evidence type="ECO:0000313" key="7">
    <source>
        <dbReference type="Proteomes" id="UP001157946"/>
    </source>
</evidence>
<name>A0AA46AH48_9BACL</name>
<dbReference type="NCBIfam" id="TIGR00377">
    <property type="entry name" value="ant_ant_sig"/>
    <property type="match status" value="1"/>
</dbReference>
<dbReference type="GO" id="GO:0043856">
    <property type="term" value="F:anti-sigma factor antagonist activity"/>
    <property type="evidence" value="ECO:0007669"/>
    <property type="project" value="InterPro"/>
</dbReference>
<dbReference type="PANTHER" id="PTHR33495">
    <property type="entry name" value="ANTI-SIGMA FACTOR ANTAGONIST TM_1081-RELATED-RELATED"/>
    <property type="match status" value="1"/>
</dbReference>
<evidence type="ECO:0000256" key="4">
    <source>
        <dbReference type="RuleBase" id="RU003749"/>
    </source>
</evidence>
<dbReference type="InterPro" id="IPR036513">
    <property type="entry name" value="STAS_dom_sf"/>
</dbReference>
<evidence type="ECO:0000256" key="2">
    <source>
        <dbReference type="ARBA" id="ARBA00022553"/>
    </source>
</evidence>
<feature type="domain" description="STAS" evidence="5">
    <location>
        <begin position="19"/>
        <end position="111"/>
    </location>
</feature>
<gene>
    <name evidence="6" type="ORF">SAMN06265361_11254</name>
</gene>
<dbReference type="CDD" id="cd07043">
    <property type="entry name" value="STAS_anti-anti-sigma_factors"/>
    <property type="match status" value="1"/>
</dbReference>
<dbReference type="Pfam" id="PF01740">
    <property type="entry name" value="STAS"/>
    <property type="match status" value="1"/>
</dbReference>
<dbReference type="Gene3D" id="3.30.750.24">
    <property type="entry name" value="STAS domain"/>
    <property type="match status" value="1"/>
</dbReference>
<organism evidence="6 7">
    <name type="scientific">Laceyella tengchongensis</name>
    <dbReference type="NCBI Taxonomy" id="574699"/>
    <lineage>
        <taxon>Bacteria</taxon>
        <taxon>Bacillati</taxon>
        <taxon>Bacillota</taxon>
        <taxon>Bacilli</taxon>
        <taxon>Bacillales</taxon>
        <taxon>Thermoactinomycetaceae</taxon>
        <taxon>Laceyella</taxon>
    </lineage>
</organism>